<proteinExistence type="predicted"/>
<feature type="compositionally biased region" description="Basic and acidic residues" evidence="1">
    <location>
        <begin position="378"/>
        <end position="413"/>
    </location>
</feature>
<feature type="region of interest" description="Disordered" evidence="1">
    <location>
        <begin position="607"/>
        <end position="703"/>
    </location>
</feature>
<feature type="compositionally biased region" description="Polar residues" evidence="1">
    <location>
        <begin position="233"/>
        <end position="242"/>
    </location>
</feature>
<dbReference type="Proteomes" id="UP001642540">
    <property type="component" value="Unassembled WGS sequence"/>
</dbReference>
<feature type="region of interest" description="Disordered" evidence="1">
    <location>
        <begin position="85"/>
        <end position="113"/>
    </location>
</feature>
<feature type="region of interest" description="Disordered" evidence="1">
    <location>
        <begin position="195"/>
        <end position="324"/>
    </location>
</feature>
<feature type="compositionally biased region" description="Acidic residues" evidence="1">
    <location>
        <begin position="195"/>
        <end position="217"/>
    </location>
</feature>
<protein>
    <submittedName>
        <fullName evidence="2">Uncharacterized protein</fullName>
    </submittedName>
</protein>
<gene>
    <name evidence="2" type="ORF">ODALV1_LOCUS9652</name>
</gene>
<sequence length="1128" mass="127527">MAFQRLVKFRGRKLFVLRLILIWIFQVLPFFVAGNVTTNPVRAELTMRNYSSSHSMQNTSVILPSRNQSLALNVIKNRLLVSHENRTSDEESVSGREAKSLPTPSKFIGVDEDGTHNPEDLIRKALINHTLEHGGEEDLDKLVFSTLPEGSKLILRTVKIIRTDENGEPMDDAEDTQPTYWDVTLANATDTVLDNEEEAPEDEEEESEEGSEEEEDEKQPKDIIAHKKKSDLESSGSHSSANYHHLTNHGGSGREKEIGKAHYHGNTHGKTHKQTHTDTKGKNVKPYHGTEKGLTDYANDAEKSNKNEGERFKSSKRKNKGRKVSGFKRIYHKEEFQRTEHFFDDEEANRIAESFGLSEAKEGNNQGTKGDKRKYHGVRTEHLDGKKLKNEYGTRDGYDKGQHTSYKDHEKHNLHSNYGKSMSQSHGSAPHQHESYHPHNGHAQNTDYHPNHNYHGSYSSPRHNAVLKVPTSVADHIGNGKHSDAYRGTIVSAPMATSFTVTEYTTMAEPSSTPDDPSLVSVLAKTLNRFPMPRFTHGNFSDTIHNFNRTMHGVGRKQPQRKEPREKKMFFSPKYRPIKEDDIPPITTIRIPVKTFKPVPLDAVPYQVTPAVNRGKEEETEEEDDEEDESEEQSTPYAPNFRPRKRPQRPRPMSQPPPPQGYRQGSRKLPESWRFPRRNKRPRPHPPPQSAPMVQDESEEYPQHVNLSNEPLAISLRHSSSFNRLGKRARQQELPHMDQISYHEISTRKSDISFDNDMRNDTDDDTNDSAHYFNHNQRYAKNHLTSTISPSGNNDGVRNTLMDSPPGVYSTIIKVLPATMLNVSETHGQRENEHGRRPNNALTASGNIVSVTRRPKSHSDMVSITTAFPQHHPQQHRPFIPNNRWLTLSLNLGGHDHKLGSEFGPAPHPFPRQNKKMSHIMRGIRNGLLKPFGRAPFFPHHALVAAPSITGPAFHMHGKGPVMNNMPPPHMLHRPRPYHIRHLHRHQQLRPHSFPTNHGGYNRPMVGIASQTSVQQIHSAHPPLSPNNHNNNKRPKFYYNYKPNGASNNGTDSNSNSKQQESRNVETSMEQTAPSSPSSTQSTKTVTVTSSSSTSPPIPDQTGRKLPPTPPFMNGLMDSVSGFFGKMG</sequence>
<feature type="compositionally biased region" description="Basic residues" evidence="1">
    <location>
        <begin position="314"/>
        <end position="324"/>
    </location>
</feature>
<comment type="caution">
    <text evidence="2">The sequence shown here is derived from an EMBL/GenBank/DDBJ whole genome shotgun (WGS) entry which is preliminary data.</text>
</comment>
<feature type="region of interest" description="Disordered" evidence="1">
    <location>
        <begin position="1013"/>
        <end position="1114"/>
    </location>
</feature>
<feature type="compositionally biased region" description="Polar residues" evidence="1">
    <location>
        <begin position="1045"/>
        <end position="1059"/>
    </location>
</feature>
<feature type="compositionally biased region" description="Basic and acidic residues" evidence="1">
    <location>
        <begin position="288"/>
        <end position="313"/>
    </location>
</feature>
<organism evidence="2 3">
    <name type="scientific">Orchesella dallaii</name>
    <dbReference type="NCBI Taxonomy" id="48710"/>
    <lineage>
        <taxon>Eukaryota</taxon>
        <taxon>Metazoa</taxon>
        <taxon>Ecdysozoa</taxon>
        <taxon>Arthropoda</taxon>
        <taxon>Hexapoda</taxon>
        <taxon>Collembola</taxon>
        <taxon>Entomobryomorpha</taxon>
        <taxon>Entomobryoidea</taxon>
        <taxon>Orchesellidae</taxon>
        <taxon>Orchesellinae</taxon>
        <taxon>Orchesella</taxon>
    </lineage>
</organism>
<feature type="compositionally biased region" description="Low complexity" evidence="1">
    <location>
        <begin position="1074"/>
        <end position="1095"/>
    </location>
</feature>
<feature type="compositionally biased region" description="Basic residues" evidence="1">
    <location>
        <begin position="675"/>
        <end position="684"/>
    </location>
</feature>
<evidence type="ECO:0000313" key="3">
    <source>
        <dbReference type="Proteomes" id="UP001642540"/>
    </source>
</evidence>
<name>A0ABP1QBV0_9HEXA</name>
<feature type="compositionally biased region" description="Polar residues" evidence="1">
    <location>
        <begin position="442"/>
        <end position="462"/>
    </location>
</feature>
<feature type="compositionally biased region" description="Acidic residues" evidence="1">
    <location>
        <begin position="618"/>
        <end position="632"/>
    </location>
</feature>
<accession>A0ABP1QBV0</accession>
<feature type="compositionally biased region" description="Polar residues" evidence="1">
    <location>
        <begin position="415"/>
        <end position="427"/>
    </location>
</feature>
<feature type="compositionally biased region" description="Basic residues" evidence="1">
    <location>
        <begin position="261"/>
        <end position="274"/>
    </location>
</feature>
<feature type="compositionally biased region" description="Low complexity" evidence="1">
    <location>
        <begin position="1018"/>
        <end position="1030"/>
    </location>
</feature>
<evidence type="ECO:0000313" key="2">
    <source>
        <dbReference type="EMBL" id="CAL8097471.1"/>
    </source>
</evidence>
<dbReference type="EMBL" id="CAXLJM020000028">
    <property type="protein sequence ID" value="CAL8097471.1"/>
    <property type="molecule type" value="Genomic_DNA"/>
</dbReference>
<feature type="compositionally biased region" description="Basic and acidic residues" evidence="1">
    <location>
        <begin position="85"/>
        <end position="99"/>
    </location>
</feature>
<feature type="region of interest" description="Disordered" evidence="1">
    <location>
        <begin position="354"/>
        <end position="462"/>
    </location>
</feature>
<keyword evidence="3" id="KW-1185">Reference proteome</keyword>
<reference evidence="2 3" key="1">
    <citation type="submission" date="2024-08" db="EMBL/GenBank/DDBJ databases">
        <authorList>
            <person name="Cucini C."/>
            <person name="Frati F."/>
        </authorList>
    </citation>
    <scope>NUCLEOTIDE SEQUENCE [LARGE SCALE GENOMIC DNA]</scope>
</reference>
<evidence type="ECO:0000256" key="1">
    <source>
        <dbReference type="SAM" id="MobiDB-lite"/>
    </source>
</evidence>